<gene>
    <name evidence="2" type="ORF">C7B81_14635</name>
</gene>
<proteinExistence type="predicted"/>
<reference evidence="2 3" key="1">
    <citation type="submission" date="2018-02" db="EMBL/GenBank/DDBJ databases">
        <authorList>
            <person name="Moore K."/>
            <person name="Momper L."/>
        </authorList>
    </citation>
    <scope>NUCLEOTIDE SEQUENCE [LARGE SCALE GENOMIC DNA]</scope>
    <source>
        <strain evidence="2 3">CCALA 015</strain>
    </source>
</reference>
<organism evidence="2 3">
    <name type="scientific">Aphanothece cf. minutissima CCALA 015</name>
    <dbReference type="NCBI Taxonomy" id="2107695"/>
    <lineage>
        <taxon>Bacteria</taxon>
        <taxon>Bacillati</taxon>
        <taxon>Cyanobacteriota</taxon>
        <taxon>Cyanophyceae</taxon>
        <taxon>Oscillatoriophycideae</taxon>
        <taxon>Chroococcales</taxon>
        <taxon>Aphanothecaceae</taxon>
        <taxon>Aphanothece</taxon>
    </lineage>
</organism>
<reference evidence="2 3" key="2">
    <citation type="submission" date="2018-03" db="EMBL/GenBank/DDBJ databases">
        <title>The ancient ancestry and fast evolution of plastids.</title>
        <authorList>
            <person name="Moore K.R."/>
            <person name="Magnabosco C."/>
            <person name="Momper L."/>
            <person name="Gold D.A."/>
            <person name="Bosak T."/>
            <person name="Fournier G.P."/>
        </authorList>
    </citation>
    <scope>NUCLEOTIDE SEQUENCE [LARGE SCALE GENOMIC DNA]</scope>
    <source>
        <strain evidence="2 3">CCALA 015</strain>
    </source>
</reference>
<evidence type="ECO:0008006" key="4">
    <source>
        <dbReference type="Google" id="ProtNLM"/>
    </source>
</evidence>
<accession>A0ABX5F4P3</accession>
<protein>
    <recommendedName>
        <fullName evidence="4">YARHG domain-containing protein</fullName>
    </recommendedName>
</protein>
<feature type="signal peptide" evidence="1">
    <location>
        <begin position="1"/>
        <end position="22"/>
    </location>
</feature>
<dbReference type="EMBL" id="PVWP01000011">
    <property type="protein sequence ID" value="PSB36223.1"/>
    <property type="molecule type" value="Genomic_DNA"/>
</dbReference>
<evidence type="ECO:0000256" key="1">
    <source>
        <dbReference type="SAM" id="SignalP"/>
    </source>
</evidence>
<evidence type="ECO:0000313" key="2">
    <source>
        <dbReference type="EMBL" id="PSB36223.1"/>
    </source>
</evidence>
<comment type="caution">
    <text evidence="2">The sequence shown here is derived from an EMBL/GenBank/DDBJ whole genome shotgun (WGS) entry which is preliminary data.</text>
</comment>
<keyword evidence="3" id="KW-1185">Reference proteome</keyword>
<dbReference type="Proteomes" id="UP000238218">
    <property type="component" value="Unassembled WGS sequence"/>
</dbReference>
<keyword evidence="1" id="KW-0732">Signal</keyword>
<sequence length="104" mass="11184">MVTTLRPLLAALLLWASNAVSAGEFPVQGGYGFDALKPTATTCHRISPQQVATFTRCEFTAAGYAFGLPSQYHKCDAMPHGEVFIYESPAKCQAALETMRSNGP</sequence>
<dbReference type="RefSeq" id="WP_106222784.1">
    <property type="nucleotide sequence ID" value="NZ_PVWP01000011.1"/>
</dbReference>
<name>A0ABX5F4P3_9CHRO</name>
<feature type="chain" id="PRO_5045147221" description="YARHG domain-containing protein" evidence="1">
    <location>
        <begin position="23"/>
        <end position="104"/>
    </location>
</feature>
<evidence type="ECO:0000313" key="3">
    <source>
        <dbReference type="Proteomes" id="UP000238218"/>
    </source>
</evidence>